<proteinExistence type="predicted"/>
<dbReference type="Proteomes" id="UP001046870">
    <property type="component" value="Chromosome 3"/>
</dbReference>
<comment type="caution">
    <text evidence="1">The sequence shown here is derived from an EMBL/GenBank/DDBJ whole genome shotgun (WGS) entry which is preliminary data.</text>
</comment>
<accession>A0A9D3QEC0</accession>
<evidence type="ECO:0000313" key="1">
    <source>
        <dbReference type="EMBL" id="KAG7483721.1"/>
    </source>
</evidence>
<protein>
    <submittedName>
        <fullName evidence="1">Uncharacterized protein</fullName>
    </submittedName>
</protein>
<keyword evidence="2" id="KW-1185">Reference proteome</keyword>
<dbReference type="EMBL" id="JAFDVH010000003">
    <property type="protein sequence ID" value="KAG7483721.1"/>
    <property type="molecule type" value="Genomic_DNA"/>
</dbReference>
<evidence type="ECO:0000313" key="2">
    <source>
        <dbReference type="Proteomes" id="UP001046870"/>
    </source>
</evidence>
<gene>
    <name evidence="1" type="ORF">MATL_G00041390</name>
</gene>
<reference evidence="1" key="1">
    <citation type="submission" date="2021-01" db="EMBL/GenBank/DDBJ databases">
        <authorList>
            <person name="Zahm M."/>
            <person name="Roques C."/>
            <person name="Cabau C."/>
            <person name="Klopp C."/>
            <person name="Donnadieu C."/>
            <person name="Jouanno E."/>
            <person name="Lampietro C."/>
            <person name="Louis A."/>
            <person name="Herpin A."/>
            <person name="Echchiki A."/>
            <person name="Berthelot C."/>
            <person name="Parey E."/>
            <person name="Roest-Crollius H."/>
            <person name="Braasch I."/>
            <person name="Postlethwait J."/>
            <person name="Bobe J."/>
            <person name="Montfort J."/>
            <person name="Bouchez O."/>
            <person name="Begum T."/>
            <person name="Mejri S."/>
            <person name="Adams A."/>
            <person name="Chen W.-J."/>
            <person name="Guiguen Y."/>
        </authorList>
    </citation>
    <scope>NUCLEOTIDE SEQUENCE</scope>
    <source>
        <strain evidence="1">YG-15Mar2019-1</strain>
        <tissue evidence="1">Brain</tissue>
    </source>
</reference>
<organism evidence="1 2">
    <name type="scientific">Megalops atlanticus</name>
    <name type="common">Tarpon</name>
    <name type="synonym">Clupea gigantea</name>
    <dbReference type="NCBI Taxonomy" id="7932"/>
    <lineage>
        <taxon>Eukaryota</taxon>
        <taxon>Metazoa</taxon>
        <taxon>Chordata</taxon>
        <taxon>Craniata</taxon>
        <taxon>Vertebrata</taxon>
        <taxon>Euteleostomi</taxon>
        <taxon>Actinopterygii</taxon>
        <taxon>Neopterygii</taxon>
        <taxon>Teleostei</taxon>
        <taxon>Elopiformes</taxon>
        <taxon>Megalopidae</taxon>
        <taxon>Megalops</taxon>
    </lineage>
</organism>
<dbReference type="AlphaFoldDB" id="A0A9D3QEC0"/>
<sequence length="66" mass="6967">MEKLTIITIYSMKYCSRTAFTGPRVPQKKAGYPSLFRASSAEVALIPGAKLAAVTLMCAAGGPFIA</sequence>
<name>A0A9D3QEC0_MEGAT</name>